<dbReference type="Proteomes" id="UP000248865">
    <property type="component" value="Unassembled WGS sequence"/>
</dbReference>
<evidence type="ECO:0000313" key="7">
    <source>
        <dbReference type="Proteomes" id="UP000248865"/>
    </source>
</evidence>
<reference evidence="3 7" key="4">
    <citation type="submission" date="2018-05" db="EMBL/GenBank/DDBJ databases">
        <title>Genomic sequencing of EHEC O26 New European Clone.</title>
        <authorList>
            <person name="Karnisova L."/>
            <person name="Nunvar J."/>
            <person name="Marejkova M."/>
            <person name="Mellmann A."/>
            <person name="Drevinek P."/>
            <person name="Blahova K."/>
            <person name="Bielaszewska M."/>
        </authorList>
    </citation>
    <scope>NUCLEOTIDE SEQUENCE [LARGE SCALE GENOMIC DNA]</scope>
    <source>
        <strain evidence="3 7">14-391</strain>
    </source>
</reference>
<evidence type="ECO:0000313" key="4">
    <source>
        <dbReference type="EMBL" id="STM86162.1"/>
    </source>
</evidence>
<reference evidence="1" key="6">
    <citation type="submission" date="2021-03" db="EMBL/GenBank/DDBJ databases">
        <authorList>
            <consortium name="NCBI Pathogen Detection Project"/>
        </authorList>
    </citation>
    <scope>NUCLEOTIDE SEQUENCE</scope>
    <source>
        <strain evidence="1">Escherichia coli</strain>
    </source>
</reference>
<protein>
    <submittedName>
        <fullName evidence="3">Uncharacterized protein</fullName>
    </submittedName>
</protein>
<dbReference type="EMBL" id="UGFO01000006">
    <property type="protein sequence ID" value="STN10706.1"/>
    <property type="molecule type" value="Genomic_DNA"/>
</dbReference>
<dbReference type="RefSeq" id="WP_000193240.1">
    <property type="nucleotide sequence ID" value="NZ_AP027159.1"/>
</dbReference>
<reference evidence="2 6" key="1">
    <citation type="journal article" date="2015" name="Genome Announc.">
        <title>Draft Genome Sequences of Human-Pathogenic Escherichia coli O26:H11 Strains Carrying the stx2 Gene Only and Circulating in France.</title>
        <authorList>
            <person name="Delannoy S."/>
            <person name="Mariani-Kurkdjian P."/>
            <person name="Bonacorsi S."/>
            <person name="Liguori S."/>
            <person name="Ison S.A."/>
            <person name="Fach P."/>
        </authorList>
    </citation>
    <scope>NUCLEOTIDE SEQUENCE [LARGE SCALE GENOMIC DNA]</scope>
    <source>
        <strain evidence="2 6">34870</strain>
    </source>
</reference>
<evidence type="ECO:0000313" key="8">
    <source>
        <dbReference type="Proteomes" id="UP000255057"/>
    </source>
</evidence>
<reference evidence="1" key="3">
    <citation type="journal article" date="2018" name="Genome Biol.">
        <title>SKESA: strategic k-mer extension for scrupulous assemblies.</title>
        <authorList>
            <person name="Souvorov A."/>
            <person name="Agarwala R."/>
            <person name="Lipman D.J."/>
        </authorList>
    </citation>
    <scope>NUCLEOTIDE SEQUENCE</scope>
    <source>
        <strain evidence="1">Escherichia coli</strain>
    </source>
</reference>
<dbReference type="Proteomes" id="UP000870292">
    <property type="component" value="Unassembled WGS sequence"/>
</dbReference>
<dbReference type="Proteomes" id="UP000036331">
    <property type="component" value="Unassembled WGS sequence"/>
</dbReference>
<proteinExistence type="predicted"/>
<sequence>MTQNVLPINKSLHDRAVDEFNRLHGTMIGEISAMLKTAKVAPLVDLRKKDPTFSNVVAELRTFRDVCNALLPYFRVDKTSEIAVIDKLLILANDLAQAIDADDPDALCAAIAALDVEPYI</sequence>
<evidence type="ECO:0000313" key="6">
    <source>
        <dbReference type="Proteomes" id="UP000036331"/>
    </source>
</evidence>
<evidence type="ECO:0000313" key="5">
    <source>
        <dbReference type="EMBL" id="STN10706.1"/>
    </source>
</evidence>
<reference evidence="4 8" key="5">
    <citation type="submission" date="2018-06" db="EMBL/GenBank/DDBJ databases">
        <authorList>
            <consortium name="Pathogen Informatics"/>
            <person name="Doyle S."/>
        </authorList>
    </citation>
    <scope>NUCLEOTIDE SEQUENCE [LARGE SCALE GENOMIC DNA]</scope>
    <source>
        <strain evidence="4 8">NCTC8960</strain>
    </source>
</reference>
<dbReference type="GeneID" id="89516894"/>
<dbReference type="EMBL" id="DADUEU010000171">
    <property type="protein sequence ID" value="HBB1576636.1"/>
    <property type="molecule type" value="Genomic_DNA"/>
</dbReference>
<accession>A0A0F3WIT3</accession>
<name>A0A0F3WIT3_ECOLX</name>
<gene>
    <name evidence="2" type="ORF">ABE91_007360</name>
    <name evidence="3" type="ORF">DIV22_24230</name>
    <name evidence="1" type="ORF">J0541_005749</name>
    <name evidence="4" type="ORF">NCTC8960_00035</name>
    <name evidence="5" type="ORF">NCTC8960_00874</name>
</gene>
<evidence type="ECO:0000313" key="2">
    <source>
        <dbReference type="EMBL" id="PBN78215.1"/>
    </source>
</evidence>
<dbReference type="Proteomes" id="UP000255057">
    <property type="component" value="Unassembled WGS sequence"/>
</dbReference>
<reference evidence="2" key="2">
    <citation type="submission" date="2017-03" db="EMBL/GenBank/DDBJ databases">
        <title>The mobilome is the main driver of stx2-positive O26:H11 Escherichia coli strains evolution.</title>
        <authorList>
            <person name="Delannoy S."/>
            <person name="Mariani-Kurkdjian P."/>
            <person name="Webb H.E."/>
            <person name="Bonacorsi S."/>
            <person name="Fach P."/>
        </authorList>
    </citation>
    <scope>NUCLEOTIDE SEQUENCE</scope>
    <source>
        <strain evidence="2">34870</strain>
    </source>
</reference>
<evidence type="ECO:0000313" key="1">
    <source>
        <dbReference type="EMBL" id="HBB1576636.1"/>
    </source>
</evidence>
<organism evidence="3 7">
    <name type="scientific">Escherichia coli</name>
    <dbReference type="NCBI Taxonomy" id="562"/>
    <lineage>
        <taxon>Bacteria</taxon>
        <taxon>Pseudomonadati</taxon>
        <taxon>Pseudomonadota</taxon>
        <taxon>Gammaproteobacteria</taxon>
        <taxon>Enterobacterales</taxon>
        <taxon>Enterobacteriaceae</taxon>
        <taxon>Escherichia</taxon>
    </lineage>
</organism>
<dbReference type="AlphaFoldDB" id="A0A0F3WIT3"/>
<evidence type="ECO:0000313" key="3">
    <source>
        <dbReference type="EMBL" id="PZZ61483.1"/>
    </source>
</evidence>
<dbReference type="OrthoDB" id="6462381at2"/>
<dbReference type="EMBL" id="UGFO01000001">
    <property type="protein sequence ID" value="STM86162.1"/>
    <property type="molecule type" value="Genomic_DNA"/>
</dbReference>
<dbReference type="EMBL" id="LDXE02000001">
    <property type="protein sequence ID" value="PBN78215.1"/>
    <property type="molecule type" value="Genomic_DNA"/>
</dbReference>
<dbReference type="EMBL" id="QFSS01000370">
    <property type="protein sequence ID" value="PZZ61483.1"/>
    <property type="molecule type" value="Genomic_DNA"/>
</dbReference>